<dbReference type="InterPro" id="IPR027267">
    <property type="entry name" value="AH/BAR_dom_sf"/>
</dbReference>
<dbReference type="Gene3D" id="1.20.1270.60">
    <property type="entry name" value="Arfaptin homology (AH) domain/BAR domain"/>
    <property type="match status" value="1"/>
</dbReference>
<dbReference type="Pfam" id="PF00169">
    <property type="entry name" value="PH"/>
    <property type="match status" value="1"/>
</dbReference>
<dbReference type="InterPro" id="IPR045258">
    <property type="entry name" value="ACAP1/2/3-like"/>
</dbReference>
<feature type="repeat" description="ANK" evidence="4">
    <location>
        <begin position="506"/>
        <end position="538"/>
    </location>
</feature>
<reference evidence="8" key="1">
    <citation type="submission" date="2021-09" db="EMBL/GenBank/DDBJ databases">
        <authorList>
            <consortium name="AG Swart"/>
            <person name="Singh M."/>
            <person name="Singh A."/>
            <person name="Seah K."/>
            <person name="Emmerich C."/>
        </authorList>
    </citation>
    <scope>NUCLEOTIDE SEQUENCE</scope>
    <source>
        <strain evidence="8">ATCC30299</strain>
    </source>
</reference>
<dbReference type="GO" id="GO:0008270">
    <property type="term" value="F:zinc ion binding"/>
    <property type="evidence" value="ECO:0007669"/>
    <property type="project" value="UniProtKB-KW"/>
</dbReference>
<evidence type="ECO:0000256" key="2">
    <source>
        <dbReference type="ARBA" id="ARBA00022771"/>
    </source>
</evidence>
<dbReference type="GO" id="GO:0005096">
    <property type="term" value="F:GTPase activator activity"/>
    <property type="evidence" value="ECO:0007669"/>
    <property type="project" value="InterPro"/>
</dbReference>
<comment type="caution">
    <text evidence="8">The sequence shown here is derived from an EMBL/GenBank/DDBJ whole genome shotgun (WGS) entry which is preliminary data.</text>
</comment>
<dbReference type="GO" id="GO:0005737">
    <property type="term" value="C:cytoplasm"/>
    <property type="evidence" value="ECO:0007669"/>
    <property type="project" value="InterPro"/>
</dbReference>
<evidence type="ECO:0000256" key="1">
    <source>
        <dbReference type="ARBA" id="ARBA00022723"/>
    </source>
</evidence>
<feature type="domain" description="PH" evidence="6">
    <location>
        <begin position="257"/>
        <end position="350"/>
    </location>
</feature>
<name>A0AAU9JA42_9CILI</name>
<dbReference type="InterPro" id="IPR002110">
    <property type="entry name" value="Ankyrin_rpt"/>
</dbReference>
<dbReference type="InterPro" id="IPR001164">
    <property type="entry name" value="ArfGAP_dom"/>
</dbReference>
<dbReference type="SUPFAM" id="SSF50729">
    <property type="entry name" value="PH domain-like"/>
    <property type="match status" value="1"/>
</dbReference>
<keyword evidence="3" id="KW-0862">Zinc</keyword>
<dbReference type="SUPFAM" id="SSF48403">
    <property type="entry name" value="Ankyrin repeat"/>
    <property type="match status" value="1"/>
</dbReference>
<evidence type="ECO:0000313" key="8">
    <source>
        <dbReference type="EMBL" id="CAG9321152.1"/>
    </source>
</evidence>
<dbReference type="Gene3D" id="1.10.220.150">
    <property type="entry name" value="Arf GTPase activating protein"/>
    <property type="match status" value="1"/>
</dbReference>
<sequence length="568" mass="65257">MYEEFQQDSPMFRSSMSQTEEALQQINTIFNDWISLSMIAHNRGQSYIDSMTDLLKSLCEHPSINALGSYKTSFSEIKEMLSTLLACHEGFIFSLQSVFASSLQNFIDTKIQPLSQLKKNYEKILKEIELIKSQTVALKKSYTQKNPSQTESHFIKLHLCEKSWEIMRYDYSYLLSSTNSAAQTLALDQFLSLVFTQWSFTNTAIENLKSKENVISKLSDTIQKAKQALVTREEWMKKEKEGIEMHLNLYKKLPQFKENKEGYLWKQADFFKDWKRRYFKINESELVYYRGQQEILYTTLVLSKITELIDYEHLFAFEIYSATTQKSFILLAESDAEVKEWVYALKLASEQGLLGYEPTANIFCADCLAKAGEWYSLNLGVHLCTTCSGIHRSLGCHISKVKSLHLDNINPITNELISELHNHHDEIWGQGFRPPQFSNIEDRDAYIRSKYQLKSYMIKCKNPNEVLSQAIEAKNVVTAFKAILSGAELTSSRRSENNADIKISENSFNFLHQAARVGDLKMIELLILNGCDPEGRNIEGFTPLEVALISQQNDAVNYILKALEITPA</sequence>
<dbReference type="Pfam" id="PF16746">
    <property type="entry name" value="BAR_3"/>
    <property type="match status" value="1"/>
</dbReference>
<keyword evidence="2 5" id="KW-0863">Zinc-finger</keyword>
<dbReference type="InterPro" id="IPR004148">
    <property type="entry name" value="BAR_dom"/>
</dbReference>
<evidence type="ECO:0000256" key="4">
    <source>
        <dbReference type="PROSITE-ProRule" id="PRU00023"/>
    </source>
</evidence>
<evidence type="ECO:0000313" key="9">
    <source>
        <dbReference type="Proteomes" id="UP001162131"/>
    </source>
</evidence>
<dbReference type="CDD" id="cd07307">
    <property type="entry name" value="BAR"/>
    <property type="match status" value="1"/>
</dbReference>
<evidence type="ECO:0000259" key="7">
    <source>
        <dbReference type="PROSITE" id="PS50115"/>
    </source>
</evidence>
<dbReference type="PROSITE" id="PS50088">
    <property type="entry name" value="ANK_REPEAT"/>
    <property type="match status" value="1"/>
</dbReference>
<dbReference type="Pfam" id="PF12796">
    <property type="entry name" value="Ank_2"/>
    <property type="match status" value="1"/>
</dbReference>
<dbReference type="Gene3D" id="1.25.40.20">
    <property type="entry name" value="Ankyrin repeat-containing domain"/>
    <property type="match status" value="1"/>
</dbReference>
<dbReference type="InterPro" id="IPR011993">
    <property type="entry name" value="PH-like_dom_sf"/>
</dbReference>
<dbReference type="Gene3D" id="2.30.29.30">
    <property type="entry name" value="Pleckstrin-homology domain (PH domain)/Phosphotyrosine-binding domain (PTB)"/>
    <property type="match status" value="1"/>
</dbReference>
<dbReference type="SMART" id="SM00105">
    <property type="entry name" value="ArfGap"/>
    <property type="match status" value="1"/>
</dbReference>
<dbReference type="SUPFAM" id="SSF57863">
    <property type="entry name" value="ArfGap/RecO-like zinc finger"/>
    <property type="match status" value="1"/>
</dbReference>
<feature type="domain" description="Arf-GAP" evidence="7">
    <location>
        <begin position="339"/>
        <end position="465"/>
    </location>
</feature>
<evidence type="ECO:0000256" key="5">
    <source>
        <dbReference type="PROSITE-ProRule" id="PRU00288"/>
    </source>
</evidence>
<dbReference type="InterPro" id="IPR036770">
    <property type="entry name" value="Ankyrin_rpt-contain_sf"/>
</dbReference>
<keyword evidence="9" id="KW-1185">Reference proteome</keyword>
<keyword evidence="4" id="KW-0040">ANK repeat</keyword>
<dbReference type="InterPro" id="IPR038508">
    <property type="entry name" value="ArfGAP_dom_sf"/>
</dbReference>
<protein>
    <submittedName>
        <fullName evidence="8">Uncharacterized protein</fullName>
    </submittedName>
</protein>
<dbReference type="PROSITE" id="PS50115">
    <property type="entry name" value="ARFGAP"/>
    <property type="match status" value="1"/>
</dbReference>
<evidence type="ECO:0000256" key="3">
    <source>
        <dbReference type="ARBA" id="ARBA00022833"/>
    </source>
</evidence>
<accession>A0AAU9JA42</accession>
<keyword evidence="1" id="KW-0479">Metal-binding</keyword>
<dbReference type="SMART" id="SM00248">
    <property type="entry name" value="ANK"/>
    <property type="match status" value="2"/>
</dbReference>
<proteinExistence type="predicted"/>
<dbReference type="AlphaFoldDB" id="A0AAU9JA42"/>
<dbReference type="InterPro" id="IPR001849">
    <property type="entry name" value="PH_domain"/>
</dbReference>
<gene>
    <name evidence="8" type="ORF">BSTOLATCC_MIC27720</name>
</gene>
<dbReference type="PANTHER" id="PTHR23180">
    <property type="entry name" value="CENTAURIN/ARF"/>
    <property type="match status" value="1"/>
</dbReference>
<dbReference type="PROSITE" id="PS50003">
    <property type="entry name" value="PH_DOMAIN"/>
    <property type="match status" value="1"/>
</dbReference>
<dbReference type="Pfam" id="PF01412">
    <property type="entry name" value="ArfGap"/>
    <property type="match status" value="1"/>
</dbReference>
<dbReference type="PRINTS" id="PR00405">
    <property type="entry name" value="REVINTRACTNG"/>
</dbReference>
<dbReference type="Proteomes" id="UP001162131">
    <property type="component" value="Unassembled WGS sequence"/>
</dbReference>
<dbReference type="EMBL" id="CAJZBQ010000027">
    <property type="protein sequence ID" value="CAG9321152.1"/>
    <property type="molecule type" value="Genomic_DNA"/>
</dbReference>
<organism evidence="8 9">
    <name type="scientific">Blepharisma stoltei</name>
    <dbReference type="NCBI Taxonomy" id="1481888"/>
    <lineage>
        <taxon>Eukaryota</taxon>
        <taxon>Sar</taxon>
        <taxon>Alveolata</taxon>
        <taxon>Ciliophora</taxon>
        <taxon>Postciliodesmatophora</taxon>
        <taxon>Heterotrichea</taxon>
        <taxon>Heterotrichida</taxon>
        <taxon>Blepharismidae</taxon>
        <taxon>Blepharisma</taxon>
    </lineage>
</organism>
<dbReference type="PANTHER" id="PTHR23180:SF160">
    <property type="entry name" value="ADP-RIBOSYLATION FACTOR GTPASE-ACTIVATING PROTEIN EFFECTOR PROTEIN 1"/>
    <property type="match status" value="1"/>
</dbReference>
<dbReference type="InterPro" id="IPR037278">
    <property type="entry name" value="ARFGAP/RecO"/>
</dbReference>
<dbReference type="SUPFAM" id="SSF103657">
    <property type="entry name" value="BAR/IMD domain-like"/>
    <property type="match status" value="1"/>
</dbReference>
<evidence type="ECO:0000259" key="6">
    <source>
        <dbReference type="PROSITE" id="PS50003"/>
    </source>
</evidence>
<dbReference type="SMART" id="SM00233">
    <property type="entry name" value="PH"/>
    <property type="match status" value="1"/>
</dbReference>